<dbReference type="GO" id="GO:0006357">
    <property type="term" value="P:regulation of transcription by RNA polymerase II"/>
    <property type="evidence" value="ECO:0007669"/>
    <property type="project" value="TreeGrafter"/>
</dbReference>
<dbReference type="GO" id="GO:0005667">
    <property type="term" value="C:transcription regulator complex"/>
    <property type="evidence" value="ECO:0007669"/>
    <property type="project" value="TreeGrafter"/>
</dbReference>
<evidence type="ECO:0000313" key="3">
    <source>
        <dbReference type="Proteomes" id="UP000887575"/>
    </source>
</evidence>
<accession>A0AAF3ECR5</accession>
<organism evidence="3 4">
    <name type="scientific">Mesorhabditis belari</name>
    <dbReference type="NCBI Taxonomy" id="2138241"/>
    <lineage>
        <taxon>Eukaryota</taxon>
        <taxon>Metazoa</taxon>
        <taxon>Ecdysozoa</taxon>
        <taxon>Nematoda</taxon>
        <taxon>Chromadorea</taxon>
        <taxon>Rhabditida</taxon>
        <taxon>Rhabditina</taxon>
        <taxon>Rhabditomorpha</taxon>
        <taxon>Rhabditoidea</taxon>
        <taxon>Rhabditidae</taxon>
        <taxon>Mesorhabditinae</taxon>
        <taxon>Mesorhabditis</taxon>
    </lineage>
</organism>
<name>A0AAF3ECR5_9BILA</name>
<dbReference type="WBParaSite" id="MBELARI_LOCUS11759">
    <property type="protein sequence ID" value="MBELARI_LOCUS11759"/>
    <property type="gene ID" value="MBELARI_LOCUS11759"/>
</dbReference>
<dbReference type="GO" id="GO:0005634">
    <property type="term" value="C:nucleus"/>
    <property type="evidence" value="ECO:0007669"/>
    <property type="project" value="TreeGrafter"/>
</dbReference>
<dbReference type="Proteomes" id="UP000887575">
    <property type="component" value="Unassembled WGS sequence"/>
</dbReference>
<protein>
    <submittedName>
        <fullName evidence="4">MADF domain-containing protein</fullName>
    </submittedName>
</protein>
<dbReference type="InterPro" id="IPR006578">
    <property type="entry name" value="MADF-dom"/>
</dbReference>
<proteinExistence type="predicted"/>
<evidence type="ECO:0000313" key="4">
    <source>
        <dbReference type="WBParaSite" id="MBELARI_LOCUS11759"/>
    </source>
</evidence>
<dbReference type="InterPro" id="IPR039353">
    <property type="entry name" value="TF_Adf1"/>
</dbReference>
<dbReference type="SMART" id="SM00595">
    <property type="entry name" value="MADF"/>
    <property type="match status" value="1"/>
</dbReference>
<dbReference type="PANTHER" id="PTHR12243">
    <property type="entry name" value="MADF DOMAIN TRANSCRIPTION FACTOR"/>
    <property type="match status" value="1"/>
</dbReference>
<dbReference type="PANTHER" id="PTHR12243:SF67">
    <property type="entry name" value="COREPRESSOR OF PANGOLIN, ISOFORM A-RELATED"/>
    <property type="match status" value="1"/>
</dbReference>
<keyword evidence="3" id="KW-1185">Reference proteome</keyword>
<dbReference type="Pfam" id="PF10545">
    <property type="entry name" value="MADF_DNA_bdg"/>
    <property type="match status" value="1"/>
</dbReference>
<dbReference type="PROSITE" id="PS51029">
    <property type="entry name" value="MADF"/>
    <property type="match status" value="1"/>
</dbReference>
<feature type="region of interest" description="Disordered" evidence="1">
    <location>
        <begin position="28"/>
        <end position="57"/>
    </location>
</feature>
<feature type="domain" description="MADF" evidence="2">
    <location>
        <begin position="68"/>
        <end position="160"/>
    </location>
</feature>
<evidence type="ECO:0000259" key="2">
    <source>
        <dbReference type="PROSITE" id="PS51029"/>
    </source>
</evidence>
<reference evidence="4" key="1">
    <citation type="submission" date="2024-02" db="UniProtKB">
        <authorList>
            <consortium name="WormBaseParasite"/>
        </authorList>
    </citation>
    <scope>IDENTIFICATION</scope>
</reference>
<sequence>MEAANQMLSDHQVQIHNMDAGRTTTVLTGGPSQGSLSVPSMGRGGKHSTDWQRGPAHSTVVSDEVRTLIIDAVFCRPSIWDSQREKNGPGRKQSFQEITQILNQQHHQELSCEEVEKQWKNLKDTYNKTKKKLSFDNDGRPITPKWKFFSNMLFLDQPNSLTVPIENGPSSSMMYLRARSEDGMSRKRMRDDDEINDDDQYFDFCRSILHNLRKIGEMDRMKYLQLTKSIRDMIYDAEVELLSQNEIAIQQQHSMLR</sequence>
<dbReference type="AlphaFoldDB" id="A0AAF3ECR5"/>
<evidence type="ECO:0000256" key="1">
    <source>
        <dbReference type="SAM" id="MobiDB-lite"/>
    </source>
</evidence>